<dbReference type="PRINTS" id="PR00133">
    <property type="entry name" value="GLHYDRLASE3"/>
</dbReference>
<evidence type="ECO:0000256" key="13">
    <source>
        <dbReference type="ARBA" id="ARBA00023326"/>
    </source>
</evidence>
<dbReference type="InterPro" id="IPR026891">
    <property type="entry name" value="Fn3-like"/>
</dbReference>
<dbReference type="GO" id="GO:0005576">
    <property type="term" value="C:extracellular region"/>
    <property type="evidence" value="ECO:0007669"/>
    <property type="project" value="UniProtKB-SubCell"/>
</dbReference>
<evidence type="ECO:0000256" key="9">
    <source>
        <dbReference type="ARBA" id="ARBA00023001"/>
    </source>
</evidence>
<dbReference type="EMBL" id="JABCIY010000224">
    <property type="protein sequence ID" value="KAF7187659.1"/>
    <property type="molecule type" value="Genomic_DNA"/>
</dbReference>
<evidence type="ECO:0000256" key="12">
    <source>
        <dbReference type="ARBA" id="ARBA00023295"/>
    </source>
</evidence>
<dbReference type="PANTHER" id="PTHR42715">
    <property type="entry name" value="BETA-GLUCOSIDASE"/>
    <property type="match status" value="1"/>
</dbReference>
<evidence type="ECO:0000256" key="2">
    <source>
        <dbReference type="ARBA" id="ARBA00004613"/>
    </source>
</evidence>
<keyword evidence="11" id="KW-0119">Carbohydrate metabolism</keyword>
<keyword evidence="7 14" id="KW-0732">Signal</keyword>
<evidence type="ECO:0000256" key="3">
    <source>
        <dbReference type="ARBA" id="ARBA00004987"/>
    </source>
</evidence>
<evidence type="ECO:0000256" key="1">
    <source>
        <dbReference type="ARBA" id="ARBA00000448"/>
    </source>
</evidence>
<keyword evidence="17" id="KW-1185">Reference proteome</keyword>
<keyword evidence="13" id="KW-0624">Polysaccharide degradation</keyword>
<keyword evidence="12" id="KW-0326">Glycosidase</keyword>
<reference evidence="16" key="1">
    <citation type="submission" date="2020-04" db="EMBL/GenBank/DDBJ databases">
        <title>Draft genome resource of the tomato pathogen Pseudocercospora fuligena.</title>
        <authorList>
            <person name="Zaccaron A."/>
        </authorList>
    </citation>
    <scope>NUCLEOTIDE SEQUENCE</scope>
    <source>
        <strain evidence="16">PF001</strain>
    </source>
</reference>
<evidence type="ECO:0000259" key="15">
    <source>
        <dbReference type="SMART" id="SM01217"/>
    </source>
</evidence>
<dbReference type="Pfam" id="PF00933">
    <property type="entry name" value="Glyco_hydro_3"/>
    <property type="match status" value="1"/>
</dbReference>
<dbReference type="PANTHER" id="PTHR42715:SF14">
    <property type="entry name" value="BETA-GLUCOSIDASE D-RELATED"/>
    <property type="match status" value="1"/>
</dbReference>
<dbReference type="SUPFAM" id="SSF52279">
    <property type="entry name" value="Beta-D-glucan exohydrolase, C-terminal domain"/>
    <property type="match status" value="1"/>
</dbReference>
<comment type="subcellular location">
    <subcellularLocation>
        <location evidence="2">Secreted</location>
    </subcellularLocation>
</comment>
<gene>
    <name evidence="16" type="ORF">HII31_10998</name>
</gene>
<feature type="signal peptide" evidence="14">
    <location>
        <begin position="1"/>
        <end position="19"/>
    </location>
</feature>
<dbReference type="Gene3D" id="3.40.50.1700">
    <property type="entry name" value="Glycoside hydrolase family 3 C-terminal domain"/>
    <property type="match status" value="2"/>
</dbReference>
<evidence type="ECO:0000313" key="16">
    <source>
        <dbReference type="EMBL" id="KAF7187659.1"/>
    </source>
</evidence>
<dbReference type="GO" id="GO:0030245">
    <property type="term" value="P:cellulose catabolic process"/>
    <property type="evidence" value="ECO:0007669"/>
    <property type="project" value="UniProtKB-KW"/>
</dbReference>
<dbReference type="Gene3D" id="3.20.20.300">
    <property type="entry name" value="Glycoside hydrolase, family 3, N-terminal domain"/>
    <property type="match status" value="1"/>
</dbReference>
<evidence type="ECO:0000256" key="8">
    <source>
        <dbReference type="ARBA" id="ARBA00022801"/>
    </source>
</evidence>
<dbReference type="Pfam" id="PF14310">
    <property type="entry name" value="Fn3-like"/>
    <property type="match status" value="1"/>
</dbReference>
<keyword evidence="6" id="KW-0964">Secreted</keyword>
<dbReference type="FunFam" id="2.60.40.10:FF:000757">
    <property type="entry name" value="Beta-glucosidase G"/>
    <property type="match status" value="1"/>
</dbReference>
<dbReference type="InterPro" id="IPR017853">
    <property type="entry name" value="GH"/>
</dbReference>
<accession>A0A8H6R9Q6</accession>
<organism evidence="16 17">
    <name type="scientific">Pseudocercospora fuligena</name>
    <dbReference type="NCBI Taxonomy" id="685502"/>
    <lineage>
        <taxon>Eukaryota</taxon>
        <taxon>Fungi</taxon>
        <taxon>Dikarya</taxon>
        <taxon>Ascomycota</taxon>
        <taxon>Pezizomycotina</taxon>
        <taxon>Dothideomycetes</taxon>
        <taxon>Dothideomycetidae</taxon>
        <taxon>Mycosphaerellales</taxon>
        <taxon>Mycosphaerellaceae</taxon>
        <taxon>Pseudocercospora</taxon>
    </lineage>
</organism>
<comment type="caution">
    <text evidence="16">The sequence shown here is derived from an EMBL/GenBank/DDBJ whole genome shotgun (WGS) entry which is preliminary data.</text>
</comment>
<dbReference type="OrthoDB" id="416222at2759"/>
<proteinExistence type="inferred from homology"/>
<dbReference type="InterPro" id="IPR013783">
    <property type="entry name" value="Ig-like_fold"/>
</dbReference>
<feature type="domain" description="Fibronectin type III-like" evidence="15">
    <location>
        <begin position="587"/>
        <end position="656"/>
    </location>
</feature>
<comment type="pathway">
    <text evidence="3">Glycan metabolism; cellulose degradation.</text>
</comment>
<keyword evidence="10" id="KW-0325">Glycoprotein</keyword>
<evidence type="ECO:0000256" key="6">
    <source>
        <dbReference type="ARBA" id="ARBA00022525"/>
    </source>
</evidence>
<comment type="catalytic activity">
    <reaction evidence="1">
        <text>Hydrolysis of terminal, non-reducing beta-D-glucosyl residues with release of beta-D-glucose.</text>
        <dbReference type="EC" id="3.2.1.21"/>
    </reaction>
</comment>
<comment type="similarity">
    <text evidence="4">Belongs to the glycosyl hydrolase 3 family.</text>
</comment>
<evidence type="ECO:0000256" key="11">
    <source>
        <dbReference type="ARBA" id="ARBA00023277"/>
    </source>
</evidence>
<dbReference type="InterPro" id="IPR001764">
    <property type="entry name" value="Glyco_hydro_3_N"/>
</dbReference>
<dbReference type="FunFam" id="3.20.20.300:FF:000002">
    <property type="entry name" value="Probable beta-glucosidase"/>
    <property type="match status" value="1"/>
</dbReference>
<dbReference type="SMART" id="SM01217">
    <property type="entry name" value="Fn3_like"/>
    <property type="match status" value="1"/>
</dbReference>
<dbReference type="InterPro" id="IPR050288">
    <property type="entry name" value="Cellulose_deg_GH3"/>
</dbReference>
<evidence type="ECO:0000256" key="10">
    <source>
        <dbReference type="ARBA" id="ARBA00023180"/>
    </source>
</evidence>
<sequence>MRASCLILTTAALLVGAEAANSSSSAALLSSGHVHLGEYQDAYNKAKAFVANLTNAQKVSIITGGSINGTSSWTALANKDGFAGINGQYFVSSFPMGGALAMTWDRAHMEAEAKAAGDEFYMMGYNLINGPVASPFGRTPYSGRLAEGFAPDPYLSGIAMEKTVKGMNAAGVVTASRHFLLNEQERNRSASLSSSTTSVYSSNADDKTTNELYLWPFADAVRAGTGAIMCAMNGVNGTVSCENSKLLSDLLKAELGFPGLVMPDVGSQSTSYGSANAGLDYGSSQLWSADILNAGIANGSFTQARLDDMAVRNVIGYYYAGLDNGNQPSQASTTEYRSVRGNHSKLIREIARDSLVLLKNDNTSDRGLPLKQPNVISVFGAHAGPAMAGPNFAFSVMGMDDPYQGHLATGGGSGQGSMGYLITPLHALTARAVEDGSMIRYLANDTYSSSSSSGFGGGGQESGNAIVEVLYGDTNPSGKLPYTIAKNESDYPVSICYTAECNFSEGVHIDYRYFDKNNVSVRYPFGHGLSYTSFSYGDVSVSATNETALESKYPAGVLTLGGYADLFDEVVSVTTTIQNTGSIQGSEVAQLYINYPASADQPIRQLRGFEKVPLAAGEKQEVTFSVRRRDISYWDVAAQQWAIASGTYTFAVGSSSRDLRGSDTLQI</sequence>
<evidence type="ECO:0000256" key="4">
    <source>
        <dbReference type="ARBA" id="ARBA00005336"/>
    </source>
</evidence>
<keyword evidence="9" id="KW-0136">Cellulose degradation</keyword>
<dbReference type="Pfam" id="PF01915">
    <property type="entry name" value="Glyco_hydro_3_C"/>
    <property type="match status" value="1"/>
</dbReference>
<dbReference type="AlphaFoldDB" id="A0A8H6R9Q6"/>
<dbReference type="InterPro" id="IPR036962">
    <property type="entry name" value="Glyco_hydro_3_N_sf"/>
</dbReference>
<dbReference type="Proteomes" id="UP000660729">
    <property type="component" value="Unassembled WGS sequence"/>
</dbReference>
<dbReference type="Gene3D" id="2.60.40.10">
    <property type="entry name" value="Immunoglobulins"/>
    <property type="match status" value="1"/>
</dbReference>
<dbReference type="GO" id="GO:0008422">
    <property type="term" value="F:beta-glucosidase activity"/>
    <property type="evidence" value="ECO:0007669"/>
    <property type="project" value="UniProtKB-EC"/>
</dbReference>
<evidence type="ECO:0000256" key="14">
    <source>
        <dbReference type="SAM" id="SignalP"/>
    </source>
</evidence>
<name>A0A8H6R9Q6_9PEZI</name>
<feature type="chain" id="PRO_5034047568" description="beta-glucosidase" evidence="14">
    <location>
        <begin position="20"/>
        <end position="667"/>
    </location>
</feature>
<dbReference type="EC" id="3.2.1.21" evidence="5"/>
<evidence type="ECO:0000256" key="7">
    <source>
        <dbReference type="ARBA" id="ARBA00022729"/>
    </source>
</evidence>
<keyword evidence="8" id="KW-0378">Hydrolase</keyword>
<evidence type="ECO:0000313" key="17">
    <source>
        <dbReference type="Proteomes" id="UP000660729"/>
    </source>
</evidence>
<evidence type="ECO:0000256" key="5">
    <source>
        <dbReference type="ARBA" id="ARBA00012744"/>
    </source>
</evidence>
<dbReference type="SUPFAM" id="SSF51445">
    <property type="entry name" value="(Trans)glycosidases"/>
    <property type="match status" value="1"/>
</dbReference>
<dbReference type="InterPro" id="IPR036881">
    <property type="entry name" value="Glyco_hydro_3_C_sf"/>
</dbReference>
<protein>
    <recommendedName>
        <fullName evidence="5">beta-glucosidase</fullName>
        <ecNumber evidence="5">3.2.1.21</ecNumber>
    </recommendedName>
</protein>
<dbReference type="InterPro" id="IPR002772">
    <property type="entry name" value="Glyco_hydro_3_C"/>
</dbReference>